<protein>
    <submittedName>
        <fullName evidence="1">Uncharacterized protein</fullName>
    </submittedName>
</protein>
<proteinExistence type="predicted"/>
<evidence type="ECO:0000313" key="1">
    <source>
        <dbReference type="EMBL" id="GAA5169405.1"/>
    </source>
</evidence>
<evidence type="ECO:0000313" key="2">
    <source>
        <dbReference type="Proteomes" id="UP001500192"/>
    </source>
</evidence>
<organism evidence="1 2">
    <name type="scientific">Amycolatopsis dongchuanensis</name>
    <dbReference type="NCBI Taxonomy" id="1070866"/>
    <lineage>
        <taxon>Bacteria</taxon>
        <taxon>Bacillati</taxon>
        <taxon>Actinomycetota</taxon>
        <taxon>Actinomycetes</taxon>
        <taxon>Pseudonocardiales</taxon>
        <taxon>Pseudonocardiaceae</taxon>
        <taxon>Amycolatopsis</taxon>
    </lineage>
</organism>
<keyword evidence="2" id="KW-1185">Reference proteome</keyword>
<accession>A0ABP9QYN0</accession>
<dbReference type="EMBL" id="BAABIB010000087">
    <property type="protein sequence ID" value="GAA5169405.1"/>
    <property type="molecule type" value="Genomic_DNA"/>
</dbReference>
<dbReference type="SUPFAM" id="SSF53383">
    <property type="entry name" value="PLP-dependent transferases"/>
    <property type="match status" value="1"/>
</dbReference>
<comment type="caution">
    <text evidence="1">The sequence shown here is derived from an EMBL/GenBank/DDBJ whole genome shotgun (WGS) entry which is preliminary data.</text>
</comment>
<name>A0ABP9QYN0_9PSEU</name>
<gene>
    <name evidence="1" type="ORF">GCM10023214_46430</name>
</gene>
<sequence>MELPSPCAVTFAELAQRHGVAVLPGPVFSASEGQESRLRVPFSARPSVLDAGVQRLAQAWREMTRYGVRPRETPQPSD</sequence>
<dbReference type="Proteomes" id="UP001500192">
    <property type="component" value="Unassembled WGS sequence"/>
</dbReference>
<dbReference type="Gene3D" id="3.90.1150.10">
    <property type="entry name" value="Aspartate Aminotransferase, domain 1"/>
    <property type="match status" value="1"/>
</dbReference>
<dbReference type="InterPro" id="IPR015422">
    <property type="entry name" value="PyrdxlP-dep_Trfase_small"/>
</dbReference>
<reference evidence="2" key="1">
    <citation type="journal article" date="2019" name="Int. J. Syst. Evol. Microbiol.">
        <title>The Global Catalogue of Microorganisms (GCM) 10K type strain sequencing project: providing services to taxonomists for standard genome sequencing and annotation.</title>
        <authorList>
            <consortium name="The Broad Institute Genomics Platform"/>
            <consortium name="The Broad Institute Genome Sequencing Center for Infectious Disease"/>
            <person name="Wu L."/>
            <person name="Ma J."/>
        </authorList>
    </citation>
    <scope>NUCLEOTIDE SEQUENCE [LARGE SCALE GENOMIC DNA]</scope>
    <source>
        <strain evidence="2">JCM 18054</strain>
    </source>
</reference>
<dbReference type="InterPro" id="IPR015424">
    <property type="entry name" value="PyrdxlP-dep_Trfase"/>
</dbReference>